<evidence type="ECO:0000256" key="4">
    <source>
        <dbReference type="ARBA" id="ARBA00018123"/>
    </source>
</evidence>
<dbReference type="SUPFAM" id="SSF52768">
    <property type="entry name" value="Arginase/deacetylase"/>
    <property type="match status" value="1"/>
</dbReference>
<evidence type="ECO:0000256" key="2">
    <source>
        <dbReference type="ARBA" id="ARBA00005098"/>
    </source>
</evidence>
<evidence type="ECO:0000313" key="13">
    <source>
        <dbReference type="Proteomes" id="UP000502287"/>
    </source>
</evidence>
<dbReference type="PROSITE" id="PS51409">
    <property type="entry name" value="ARGINASE_2"/>
    <property type="match status" value="1"/>
</dbReference>
<keyword evidence="5" id="KW-0056">Arginine metabolism</keyword>
<dbReference type="InterPro" id="IPR014033">
    <property type="entry name" value="Arginase"/>
</dbReference>
<dbReference type="PANTHER" id="PTHR43782">
    <property type="entry name" value="ARGINASE"/>
    <property type="match status" value="1"/>
</dbReference>
<keyword evidence="6" id="KW-0479">Metal-binding</keyword>
<evidence type="ECO:0000256" key="6">
    <source>
        <dbReference type="ARBA" id="ARBA00022723"/>
    </source>
</evidence>
<evidence type="ECO:0000313" key="12">
    <source>
        <dbReference type="Proteomes" id="UP000276901"/>
    </source>
</evidence>
<keyword evidence="8" id="KW-0464">Manganese</keyword>
<comment type="similarity">
    <text evidence="9">Belongs to the arginase family.</text>
</comment>
<dbReference type="RefSeq" id="WP_165894257.1">
    <property type="nucleotide sequence ID" value="NZ_CP015029.1"/>
</dbReference>
<name>A0AAE7C1R6_9PAST</name>
<organism evidence="10 13">
    <name type="scientific">Frederiksenia canicola</name>
    <dbReference type="NCBI Taxonomy" id="123824"/>
    <lineage>
        <taxon>Bacteria</taxon>
        <taxon>Pseudomonadati</taxon>
        <taxon>Pseudomonadota</taxon>
        <taxon>Gammaproteobacteria</taxon>
        <taxon>Pasteurellales</taxon>
        <taxon>Pasteurellaceae</taxon>
        <taxon>Frederiksenia</taxon>
    </lineage>
</organism>
<keyword evidence="7" id="KW-0378">Hydrolase</keyword>
<accession>A0AAE7C1R6</accession>
<dbReference type="PANTHER" id="PTHR43782:SF3">
    <property type="entry name" value="ARGINASE"/>
    <property type="match status" value="1"/>
</dbReference>
<dbReference type="EMBL" id="RKQT01000005">
    <property type="protein sequence ID" value="RPE91127.1"/>
    <property type="molecule type" value="Genomic_DNA"/>
</dbReference>
<dbReference type="EC" id="3.5.3.1" evidence="3"/>
<dbReference type="Pfam" id="PF00491">
    <property type="entry name" value="Arginase"/>
    <property type="match status" value="1"/>
</dbReference>
<evidence type="ECO:0000256" key="8">
    <source>
        <dbReference type="ARBA" id="ARBA00023211"/>
    </source>
</evidence>
<evidence type="ECO:0000313" key="11">
    <source>
        <dbReference type="EMBL" id="RPE91127.1"/>
    </source>
</evidence>
<dbReference type="GO" id="GO:0006525">
    <property type="term" value="P:arginine metabolic process"/>
    <property type="evidence" value="ECO:0007669"/>
    <property type="project" value="UniProtKB-KW"/>
</dbReference>
<sequence>MQLIQILSDVGAGKRGSHEGVKWLSQRSDTVFEREVIFENHLSSDFIAPPAKYIDNLTAFFHQCLPPLSQHFQSSSFPVILSGDHANAIGTISALCHTFPDKRIGVIWIDAHADLHTPYTTPSGNLHGMSLAALIRQDNQTWSKHLLSDEIIQYWQQLKQLAPQSKGILPEDLCFLGLRDCEPEEIALLNQFNIPYFSVEKIREMGIEQVLTQVKQQFDDVDMVYLSFDVDALDADLLSATGTPVKGGFTEQEVKWLLSELLHLPSLAVFELTEFNPTLSSDTTQYERVGRLFRGALRQIEKREMKKAA</sequence>
<dbReference type="EMBL" id="CP015029">
    <property type="protein sequence ID" value="QIM64636.1"/>
    <property type="molecule type" value="Genomic_DNA"/>
</dbReference>
<dbReference type="PRINTS" id="PR00116">
    <property type="entry name" value="ARGINASE"/>
</dbReference>
<gene>
    <name evidence="10" type="ORF">A4G17_03905</name>
    <name evidence="11" type="ORF">EDC49_1841</name>
</gene>
<dbReference type="KEGG" id="fcl:A4G17_03905"/>
<evidence type="ECO:0000256" key="1">
    <source>
        <dbReference type="ARBA" id="ARBA00001936"/>
    </source>
</evidence>
<dbReference type="GO" id="GO:0030145">
    <property type="term" value="F:manganese ion binding"/>
    <property type="evidence" value="ECO:0007669"/>
    <property type="project" value="TreeGrafter"/>
</dbReference>
<comment type="cofactor">
    <cofactor evidence="1">
        <name>Mn(2+)</name>
        <dbReference type="ChEBI" id="CHEBI:29035"/>
    </cofactor>
</comment>
<dbReference type="InterPro" id="IPR006035">
    <property type="entry name" value="Ureohydrolase"/>
</dbReference>
<reference evidence="11 12" key="2">
    <citation type="submission" date="2018-11" db="EMBL/GenBank/DDBJ databases">
        <title>Genomic Encyclopedia of Type Strains, Phase IV (KMG-IV): sequencing the most valuable type-strain genomes for metagenomic binning, comparative biology and taxonomic classification.</title>
        <authorList>
            <person name="Goeker M."/>
        </authorList>
    </citation>
    <scope>NUCLEOTIDE SEQUENCE [LARGE SCALE GENOMIC DNA]</scope>
    <source>
        <strain evidence="11 12">DSM 25797</strain>
    </source>
</reference>
<dbReference type="Proteomes" id="UP000276901">
    <property type="component" value="Unassembled WGS sequence"/>
</dbReference>
<dbReference type="GO" id="GO:0005829">
    <property type="term" value="C:cytosol"/>
    <property type="evidence" value="ECO:0007669"/>
    <property type="project" value="TreeGrafter"/>
</dbReference>
<dbReference type="GO" id="GO:0004053">
    <property type="term" value="F:arginase activity"/>
    <property type="evidence" value="ECO:0007669"/>
    <property type="project" value="UniProtKB-EC"/>
</dbReference>
<comment type="pathway">
    <text evidence="2">Nitrogen metabolism; urea cycle; L-ornithine and urea from L-arginine: step 1/1.</text>
</comment>
<proteinExistence type="inferred from homology"/>
<keyword evidence="12" id="KW-1185">Reference proteome</keyword>
<dbReference type="Gene3D" id="3.40.800.10">
    <property type="entry name" value="Ureohydrolase domain"/>
    <property type="match status" value="1"/>
</dbReference>
<dbReference type="Proteomes" id="UP000502287">
    <property type="component" value="Chromosome"/>
</dbReference>
<evidence type="ECO:0000313" key="10">
    <source>
        <dbReference type="EMBL" id="QIM64636.1"/>
    </source>
</evidence>
<evidence type="ECO:0000256" key="9">
    <source>
        <dbReference type="PROSITE-ProRule" id="PRU00742"/>
    </source>
</evidence>
<reference evidence="10 13" key="1">
    <citation type="submission" date="2016-03" db="EMBL/GenBank/DDBJ databases">
        <authorList>
            <person name="Hansen M.J."/>
            <person name="Bojesen A.M."/>
            <person name="Planet P."/>
        </authorList>
    </citation>
    <scope>NUCLEOTIDE SEQUENCE [LARGE SCALE GENOMIC DNA]</scope>
    <source>
        <strain evidence="10 13">HPA 21</strain>
    </source>
</reference>
<evidence type="ECO:0000256" key="7">
    <source>
        <dbReference type="ARBA" id="ARBA00022801"/>
    </source>
</evidence>
<dbReference type="CDD" id="cd09989">
    <property type="entry name" value="Arginase"/>
    <property type="match status" value="1"/>
</dbReference>
<evidence type="ECO:0000256" key="5">
    <source>
        <dbReference type="ARBA" id="ARBA00022503"/>
    </source>
</evidence>
<protein>
    <recommendedName>
        <fullName evidence="4">Arginase</fullName>
        <ecNumber evidence="3">3.5.3.1</ecNumber>
    </recommendedName>
</protein>
<dbReference type="AlphaFoldDB" id="A0AAE7C1R6"/>
<evidence type="ECO:0000256" key="3">
    <source>
        <dbReference type="ARBA" id="ARBA00012168"/>
    </source>
</evidence>
<dbReference type="InterPro" id="IPR023696">
    <property type="entry name" value="Ureohydrolase_dom_sf"/>
</dbReference>